<dbReference type="FunFam" id="3.40.50.720:FF:000084">
    <property type="entry name" value="Short-chain dehydrogenase reductase"/>
    <property type="match status" value="1"/>
</dbReference>
<dbReference type="RefSeq" id="WP_178931502.1">
    <property type="nucleotide sequence ID" value="NZ_JACBAZ010000002.1"/>
</dbReference>
<accession>A0A851GC06</accession>
<dbReference type="AlphaFoldDB" id="A0A851GC06"/>
<evidence type="ECO:0000256" key="2">
    <source>
        <dbReference type="ARBA" id="ARBA00023002"/>
    </source>
</evidence>
<dbReference type="EMBL" id="JACBAZ010000002">
    <property type="protein sequence ID" value="NWK54956.1"/>
    <property type="molecule type" value="Genomic_DNA"/>
</dbReference>
<dbReference type="Proteomes" id="UP000557872">
    <property type="component" value="Unassembled WGS sequence"/>
</dbReference>
<evidence type="ECO:0000313" key="4">
    <source>
        <dbReference type="Proteomes" id="UP000557872"/>
    </source>
</evidence>
<reference evidence="3 4" key="1">
    <citation type="submission" date="2020-07" db="EMBL/GenBank/DDBJ databases">
        <title>Roseicoccus Jingziensis gen. nov., sp. nov., isolated from coastal seawater.</title>
        <authorList>
            <person name="Feng X."/>
        </authorList>
    </citation>
    <scope>NUCLEOTIDE SEQUENCE [LARGE SCALE GENOMIC DNA]</scope>
    <source>
        <strain evidence="3 4">N1E253</strain>
    </source>
</reference>
<dbReference type="PANTHER" id="PTHR43639:SF1">
    <property type="entry name" value="SHORT-CHAIN DEHYDROGENASE_REDUCTASE FAMILY PROTEIN"/>
    <property type="match status" value="1"/>
</dbReference>
<keyword evidence="4" id="KW-1185">Reference proteome</keyword>
<dbReference type="GO" id="GO:0016491">
    <property type="term" value="F:oxidoreductase activity"/>
    <property type="evidence" value="ECO:0007669"/>
    <property type="project" value="UniProtKB-KW"/>
</dbReference>
<evidence type="ECO:0000313" key="3">
    <source>
        <dbReference type="EMBL" id="NWK54956.1"/>
    </source>
</evidence>
<dbReference type="SUPFAM" id="SSF51735">
    <property type="entry name" value="NAD(P)-binding Rossmann-fold domains"/>
    <property type="match status" value="1"/>
</dbReference>
<dbReference type="CDD" id="cd05233">
    <property type="entry name" value="SDR_c"/>
    <property type="match status" value="1"/>
</dbReference>
<name>A0A851GC06_9BACT</name>
<evidence type="ECO:0000256" key="1">
    <source>
        <dbReference type="ARBA" id="ARBA00006484"/>
    </source>
</evidence>
<comment type="similarity">
    <text evidence="1">Belongs to the short-chain dehydrogenases/reductases (SDR) family.</text>
</comment>
<dbReference type="InterPro" id="IPR002347">
    <property type="entry name" value="SDR_fam"/>
</dbReference>
<gene>
    <name evidence="3" type="ORF">HW115_05005</name>
</gene>
<comment type="caution">
    <text evidence="3">The sequence shown here is derived from an EMBL/GenBank/DDBJ whole genome shotgun (WGS) entry which is preliminary data.</text>
</comment>
<keyword evidence="2" id="KW-0560">Oxidoreductase</keyword>
<dbReference type="PANTHER" id="PTHR43639">
    <property type="entry name" value="OXIDOREDUCTASE, SHORT-CHAIN DEHYDROGENASE/REDUCTASE FAMILY (AFU_ORTHOLOGUE AFUA_5G02870)"/>
    <property type="match status" value="1"/>
</dbReference>
<organism evidence="3 4">
    <name type="scientific">Oceaniferula marina</name>
    <dbReference type="NCBI Taxonomy" id="2748318"/>
    <lineage>
        <taxon>Bacteria</taxon>
        <taxon>Pseudomonadati</taxon>
        <taxon>Verrucomicrobiota</taxon>
        <taxon>Verrucomicrobiia</taxon>
        <taxon>Verrucomicrobiales</taxon>
        <taxon>Verrucomicrobiaceae</taxon>
        <taxon>Oceaniferula</taxon>
    </lineage>
</organism>
<dbReference type="PRINTS" id="PR00081">
    <property type="entry name" value="GDHRDH"/>
</dbReference>
<protein>
    <submittedName>
        <fullName evidence="3">SDR family oxidoreductase</fullName>
    </submittedName>
</protein>
<dbReference type="Gene3D" id="3.40.50.720">
    <property type="entry name" value="NAD(P)-binding Rossmann-like Domain"/>
    <property type="match status" value="1"/>
</dbReference>
<dbReference type="InterPro" id="IPR036291">
    <property type="entry name" value="NAD(P)-bd_dom_sf"/>
</dbReference>
<dbReference type="Pfam" id="PF13561">
    <property type="entry name" value="adh_short_C2"/>
    <property type="match status" value="1"/>
</dbReference>
<proteinExistence type="inferred from homology"/>
<sequence>MSLEINLAGKRALVTGASDGLGKAIAITLAKAGCDVVGTGRVAPDHERALELLQHLEAQGHRSHYLEGDLSLKQTPAQHVADAVERLGGLDIVISNAGLNIFKGVESCSEEDWEYNIQLNLSSHWRLGQAALPELRKNKGVFQVMNSNHAYSTIAGCFPYQTSKTALLGLVQSCAIEWGPDVRVVGIAPGFIDTPGNQSWFDQFPNPEEEKRQTEQRHLTRSIGKAEDVGALCCYLASPYARFITGNTILMDGGRSAMMQDGHPFHS</sequence>